<name>A0A1V3NCH6_9GAMM</name>
<dbReference type="InterPro" id="IPR036465">
    <property type="entry name" value="vWFA_dom_sf"/>
</dbReference>
<dbReference type="RefSeq" id="WP_077279775.1">
    <property type="nucleotide sequence ID" value="NZ_MVBK01000091.1"/>
</dbReference>
<comment type="caution">
    <text evidence="1">The sequence shown here is derived from an EMBL/GenBank/DDBJ whole genome shotgun (WGS) entry which is preliminary data.</text>
</comment>
<dbReference type="AlphaFoldDB" id="A0A1V3NCH6"/>
<sequence>MKHISNRIGHEANRRIRLTVLGAAMMLAVMLAGCGQPANNTRAAFVLIDISRDYAGELEKARTLTNFLLGSLNSGDSIAIAFIDNSSFTARNMIARTTFDHRPSVTTRQKREVRALLDAFIERFRVPSHHSDITGGLLLAADHLEELGAGESYLFILSDLHEDLPPWLRRDMPVALRDVQVIAVNVKRQRRDNNDPQAYRERLASWQERIEGGGGQFRVVNDLARLDNVVARR</sequence>
<protein>
    <recommendedName>
        <fullName evidence="3">VWFA domain-containing protein</fullName>
    </recommendedName>
</protein>
<dbReference type="STRING" id="108003.B1C78_13975"/>
<dbReference type="PROSITE" id="PS51257">
    <property type="entry name" value="PROKAR_LIPOPROTEIN"/>
    <property type="match status" value="1"/>
</dbReference>
<dbReference type="Gene3D" id="3.40.50.410">
    <property type="entry name" value="von Willebrand factor, type A domain"/>
    <property type="match status" value="1"/>
</dbReference>
<gene>
    <name evidence="1" type="ORF">B1C78_13975</name>
</gene>
<accession>A0A1V3NCH6</accession>
<evidence type="ECO:0000313" key="1">
    <source>
        <dbReference type="EMBL" id="OOG22780.1"/>
    </source>
</evidence>
<reference evidence="1 2" key="1">
    <citation type="submission" date="2017-02" db="EMBL/GenBank/DDBJ databases">
        <title>Genomic diversity within the haloalkaliphilic genus Thioalkalivibrio.</title>
        <authorList>
            <person name="Ahn A.-C."/>
            <person name="Meier-Kolthoff J."/>
            <person name="Overmars L."/>
            <person name="Richter M."/>
            <person name="Woyke T."/>
            <person name="Sorokin D.Y."/>
            <person name="Muyzer G."/>
        </authorList>
    </citation>
    <scope>NUCLEOTIDE SEQUENCE [LARGE SCALE GENOMIC DNA]</scope>
    <source>
        <strain evidence="1 2">ALJD</strain>
    </source>
</reference>
<evidence type="ECO:0008006" key="3">
    <source>
        <dbReference type="Google" id="ProtNLM"/>
    </source>
</evidence>
<dbReference type="SUPFAM" id="SSF53300">
    <property type="entry name" value="vWA-like"/>
    <property type="match status" value="1"/>
</dbReference>
<dbReference type="Proteomes" id="UP000189462">
    <property type="component" value="Unassembled WGS sequence"/>
</dbReference>
<proteinExistence type="predicted"/>
<organism evidence="1 2">
    <name type="scientific">Thioalkalivibrio denitrificans</name>
    <dbReference type="NCBI Taxonomy" id="108003"/>
    <lineage>
        <taxon>Bacteria</taxon>
        <taxon>Pseudomonadati</taxon>
        <taxon>Pseudomonadota</taxon>
        <taxon>Gammaproteobacteria</taxon>
        <taxon>Chromatiales</taxon>
        <taxon>Ectothiorhodospiraceae</taxon>
        <taxon>Thioalkalivibrio</taxon>
    </lineage>
</organism>
<dbReference type="EMBL" id="MVBK01000091">
    <property type="protein sequence ID" value="OOG22780.1"/>
    <property type="molecule type" value="Genomic_DNA"/>
</dbReference>
<evidence type="ECO:0000313" key="2">
    <source>
        <dbReference type="Proteomes" id="UP000189462"/>
    </source>
</evidence>
<keyword evidence="2" id="KW-1185">Reference proteome</keyword>